<keyword evidence="2" id="KW-0547">Nucleotide-binding</keyword>
<dbReference type="PANTHER" id="PTHR33359">
    <property type="entry name" value="MOLYBDOPTERIN SYNTHASE SULFUR CARRIER SUBUNIT"/>
    <property type="match status" value="1"/>
</dbReference>
<keyword evidence="3" id="KW-0501">Molybdenum cofactor biosynthesis</keyword>
<evidence type="ECO:0000256" key="2">
    <source>
        <dbReference type="ARBA" id="ARBA00022741"/>
    </source>
</evidence>
<dbReference type="Gene3D" id="3.10.20.30">
    <property type="match status" value="1"/>
</dbReference>
<evidence type="ECO:0000256" key="5">
    <source>
        <dbReference type="ARBA" id="ARBA00024247"/>
    </source>
</evidence>
<evidence type="ECO:0000256" key="4">
    <source>
        <dbReference type="ARBA" id="ARBA00024200"/>
    </source>
</evidence>
<dbReference type="Pfam" id="PF02597">
    <property type="entry name" value="ThiS"/>
    <property type="match status" value="1"/>
</dbReference>
<dbReference type="InterPro" id="IPR044672">
    <property type="entry name" value="MOCS2A"/>
</dbReference>
<dbReference type="InterPro" id="IPR016155">
    <property type="entry name" value="Mopterin_synth/thiamin_S_b"/>
</dbReference>
<sequence length="81" mass="8344">MRLTVKLFAAARELAGCGELPIELPVEADVAALRTALCATAPALAELARRSLIAINEEYAADATRLQDGDVAALIPPVSGG</sequence>
<dbReference type="CDD" id="cd00754">
    <property type="entry name" value="Ubl_MoaD"/>
    <property type="match status" value="1"/>
</dbReference>
<comment type="pathway">
    <text evidence="1">Cofactor biosynthesis; molybdopterin biosynthesis.</text>
</comment>
<evidence type="ECO:0000256" key="3">
    <source>
        <dbReference type="ARBA" id="ARBA00023150"/>
    </source>
</evidence>
<gene>
    <name evidence="6" type="ORF">PLANPX_2310</name>
</gene>
<dbReference type="KEGG" id="lpav:PLANPX_2310"/>
<dbReference type="GO" id="GO:1990133">
    <property type="term" value="C:molybdopterin adenylyltransferase complex"/>
    <property type="evidence" value="ECO:0007669"/>
    <property type="project" value="TreeGrafter"/>
</dbReference>
<evidence type="ECO:0000256" key="1">
    <source>
        <dbReference type="ARBA" id="ARBA00005046"/>
    </source>
</evidence>
<dbReference type="Proteomes" id="UP000326837">
    <property type="component" value="Chromosome"/>
</dbReference>
<keyword evidence="7" id="KW-1185">Reference proteome</keyword>
<organism evidence="6 7">
    <name type="scientific">Lacipirellula parvula</name>
    <dbReference type="NCBI Taxonomy" id="2650471"/>
    <lineage>
        <taxon>Bacteria</taxon>
        <taxon>Pseudomonadati</taxon>
        <taxon>Planctomycetota</taxon>
        <taxon>Planctomycetia</taxon>
        <taxon>Pirellulales</taxon>
        <taxon>Lacipirellulaceae</taxon>
        <taxon>Lacipirellula</taxon>
    </lineage>
</organism>
<dbReference type="InterPro" id="IPR003749">
    <property type="entry name" value="ThiS/MoaD-like"/>
</dbReference>
<dbReference type="GO" id="GO:0006777">
    <property type="term" value="P:Mo-molybdopterin cofactor biosynthetic process"/>
    <property type="evidence" value="ECO:0007669"/>
    <property type="project" value="UniProtKB-KW"/>
</dbReference>
<dbReference type="UniPathway" id="UPA00344"/>
<name>A0A5K7X808_9BACT</name>
<comment type="similarity">
    <text evidence="4">Belongs to the MoaD family.</text>
</comment>
<dbReference type="AlphaFoldDB" id="A0A5K7X808"/>
<proteinExistence type="inferred from homology"/>
<dbReference type="GO" id="GO:0000166">
    <property type="term" value="F:nucleotide binding"/>
    <property type="evidence" value="ECO:0007669"/>
    <property type="project" value="UniProtKB-KW"/>
</dbReference>
<dbReference type="InterPro" id="IPR012675">
    <property type="entry name" value="Beta-grasp_dom_sf"/>
</dbReference>
<evidence type="ECO:0000313" key="6">
    <source>
        <dbReference type="EMBL" id="BBO32698.1"/>
    </source>
</evidence>
<accession>A0A5K7X808</accession>
<dbReference type="EMBL" id="AP021861">
    <property type="protein sequence ID" value="BBO32698.1"/>
    <property type="molecule type" value="Genomic_DNA"/>
</dbReference>
<reference evidence="7" key="1">
    <citation type="submission" date="2019-10" db="EMBL/GenBank/DDBJ databases">
        <title>Lacipirellula parvula gen. nov., sp. nov., representing a lineage of planctomycetes widespread in freshwater anoxic habitats, and description of the family Lacipirellulaceae.</title>
        <authorList>
            <person name="Dedysh S.N."/>
            <person name="Kulichevskaya I.S."/>
            <person name="Beletsky A.V."/>
            <person name="Rakitin A.L."/>
            <person name="Mardanov A.V."/>
            <person name="Ivanova A.A."/>
            <person name="Saltykova V.X."/>
            <person name="Rijpstra W.I.C."/>
            <person name="Sinninghe Damste J.S."/>
            <person name="Ravin N.V."/>
        </authorList>
    </citation>
    <scope>NUCLEOTIDE SEQUENCE [LARGE SCALE GENOMIC DNA]</scope>
    <source>
        <strain evidence="7">PX69</strain>
    </source>
</reference>
<evidence type="ECO:0000313" key="7">
    <source>
        <dbReference type="Proteomes" id="UP000326837"/>
    </source>
</evidence>
<protein>
    <recommendedName>
        <fullName evidence="5">Molybdopterin synthase sulfur carrier subunit</fullName>
    </recommendedName>
</protein>
<dbReference type="FunFam" id="3.10.20.30:FF:000010">
    <property type="entry name" value="Molybdopterin synthase sulfur carrier subunit"/>
    <property type="match status" value="1"/>
</dbReference>
<dbReference type="PANTHER" id="PTHR33359:SF1">
    <property type="entry name" value="MOLYBDOPTERIN SYNTHASE SULFUR CARRIER SUBUNIT"/>
    <property type="match status" value="1"/>
</dbReference>
<dbReference type="SUPFAM" id="SSF54285">
    <property type="entry name" value="MoaD/ThiS"/>
    <property type="match status" value="1"/>
</dbReference>